<organism evidence="2 3">
    <name type="scientific">Georgenia alba</name>
    <dbReference type="NCBI Taxonomy" id="2233858"/>
    <lineage>
        <taxon>Bacteria</taxon>
        <taxon>Bacillati</taxon>
        <taxon>Actinomycetota</taxon>
        <taxon>Actinomycetes</taxon>
        <taxon>Micrococcales</taxon>
        <taxon>Bogoriellaceae</taxon>
        <taxon>Georgenia</taxon>
    </lineage>
</organism>
<dbReference type="PANTHER" id="PTHR33164">
    <property type="entry name" value="TRANSCRIPTIONAL REGULATOR, MARR FAMILY"/>
    <property type="match status" value="1"/>
</dbReference>
<feature type="domain" description="HTH marR-type" evidence="1">
    <location>
        <begin position="16"/>
        <end position="147"/>
    </location>
</feature>
<gene>
    <name evidence="2" type="ORF">ACFQQL_11590</name>
</gene>
<dbReference type="InterPro" id="IPR036390">
    <property type="entry name" value="WH_DNA-bd_sf"/>
</dbReference>
<dbReference type="RefSeq" id="WP_382395374.1">
    <property type="nucleotide sequence ID" value="NZ_JBHTCQ010000002.1"/>
</dbReference>
<dbReference type="InterPro" id="IPR000835">
    <property type="entry name" value="HTH_MarR-typ"/>
</dbReference>
<dbReference type="InterPro" id="IPR036388">
    <property type="entry name" value="WH-like_DNA-bd_sf"/>
</dbReference>
<protein>
    <submittedName>
        <fullName evidence="2">MarR family winged helix-turn-helix transcriptional regulator</fullName>
    </submittedName>
</protein>
<dbReference type="PROSITE" id="PS50995">
    <property type="entry name" value="HTH_MARR_2"/>
    <property type="match status" value="2"/>
</dbReference>
<evidence type="ECO:0000313" key="2">
    <source>
        <dbReference type="EMBL" id="MFC7405754.1"/>
    </source>
</evidence>
<evidence type="ECO:0000259" key="1">
    <source>
        <dbReference type="PROSITE" id="PS50995"/>
    </source>
</evidence>
<dbReference type="PANTHER" id="PTHR33164:SF95">
    <property type="entry name" value="TRANSCRIPTIONAL REGULATOR"/>
    <property type="match status" value="1"/>
</dbReference>
<comment type="caution">
    <text evidence="2">The sequence shown here is derived from an EMBL/GenBank/DDBJ whole genome shotgun (WGS) entry which is preliminary data.</text>
</comment>
<dbReference type="EMBL" id="JBHTCQ010000002">
    <property type="protein sequence ID" value="MFC7405754.1"/>
    <property type="molecule type" value="Genomic_DNA"/>
</dbReference>
<accession>A0ABW2Q8H9</accession>
<sequence>MERRPPKSAAVTLPLGTTVGHLLRRAQQVHTARWAEEFDGDLTGPQYALLSALTQRPATDQRSAGRLASLDTSTAADIVARLQRNGWLSRHRDPSDGRRYLLSLTAPARAALQHITPRVAEIQRLLLEPLAADERAWFINSLARVAYGGDPPKLPPEPSQSRALPMPTTPGHLIRRGEQLHGIHWARRVGTTLTPPQYGLLAALAWNSPIDQRTAGDLASLDKSSTADIVARLARRALVTRAPDEKDRRRKLVVLTKTARQLLQEITPTVALVQQDLTAPLSGQDIDRFVDLLHTVAYR</sequence>
<name>A0ABW2Q8H9_9MICO</name>
<evidence type="ECO:0000313" key="3">
    <source>
        <dbReference type="Proteomes" id="UP001596455"/>
    </source>
</evidence>
<feature type="domain" description="HTH marR-type" evidence="1">
    <location>
        <begin position="166"/>
        <end position="298"/>
    </location>
</feature>
<dbReference type="SUPFAM" id="SSF46785">
    <property type="entry name" value="Winged helix' DNA-binding domain"/>
    <property type="match status" value="2"/>
</dbReference>
<proteinExistence type="predicted"/>
<dbReference type="Gene3D" id="1.10.10.10">
    <property type="entry name" value="Winged helix-like DNA-binding domain superfamily/Winged helix DNA-binding domain"/>
    <property type="match status" value="2"/>
</dbReference>
<keyword evidence="3" id="KW-1185">Reference proteome</keyword>
<dbReference type="InterPro" id="IPR039422">
    <property type="entry name" value="MarR/SlyA-like"/>
</dbReference>
<dbReference type="Proteomes" id="UP001596455">
    <property type="component" value="Unassembled WGS sequence"/>
</dbReference>
<dbReference type="SMART" id="SM00347">
    <property type="entry name" value="HTH_MARR"/>
    <property type="match status" value="2"/>
</dbReference>
<reference evidence="3" key="1">
    <citation type="journal article" date="2019" name="Int. J. Syst. Evol. Microbiol.">
        <title>The Global Catalogue of Microorganisms (GCM) 10K type strain sequencing project: providing services to taxonomists for standard genome sequencing and annotation.</title>
        <authorList>
            <consortium name="The Broad Institute Genomics Platform"/>
            <consortium name="The Broad Institute Genome Sequencing Center for Infectious Disease"/>
            <person name="Wu L."/>
            <person name="Ma J."/>
        </authorList>
    </citation>
    <scope>NUCLEOTIDE SEQUENCE [LARGE SCALE GENOMIC DNA]</scope>
    <source>
        <strain evidence="3">JCM 1490</strain>
    </source>
</reference>
<dbReference type="Pfam" id="PF12802">
    <property type="entry name" value="MarR_2"/>
    <property type="match status" value="1"/>
</dbReference>
<dbReference type="Pfam" id="PF01047">
    <property type="entry name" value="MarR"/>
    <property type="match status" value="1"/>
</dbReference>